<reference evidence="2" key="1">
    <citation type="journal article" date="2022" name="bioRxiv">
        <title>Sequencing and chromosome-scale assembly of the giantPleurodeles waltlgenome.</title>
        <authorList>
            <person name="Brown T."/>
            <person name="Elewa A."/>
            <person name="Iarovenko S."/>
            <person name="Subramanian E."/>
            <person name="Araus A.J."/>
            <person name="Petzold A."/>
            <person name="Susuki M."/>
            <person name="Suzuki K.-i.T."/>
            <person name="Hayashi T."/>
            <person name="Toyoda A."/>
            <person name="Oliveira C."/>
            <person name="Osipova E."/>
            <person name="Leigh N.D."/>
            <person name="Simon A."/>
            <person name="Yun M.H."/>
        </authorList>
    </citation>
    <scope>NUCLEOTIDE SEQUENCE</scope>
    <source>
        <strain evidence="2">20211129_DDA</strain>
        <tissue evidence="2">Liver</tissue>
    </source>
</reference>
<evidence type="ECO:0000313" key="3">
    <source>
        <dbReference type="Proteomes" id="UP001066276"/>
    </source>
</evidence>
<comment type="caution">
    <text evidence="2">The sequence shown here is derived from an EMBL/GenBank/DDBJ whole genome shotgun (WGS) entry which is preliminary data.</text>
</comment>
<keyword evidence="3" id="KW-1185">Reference proteome</keyword>
<sequence>MSQGSYLNRDKSKLGKEKDQEDSSVPSTNKFRCRANLRLSKIAKRQKVWLHSQRLLTIAKRQRVRLQDQCDVEMESYP</sequence>
<dbReference type="EMBL" id="JANPWB010000008">
    <property type="protein sequence ID" value="KAJ1161149.1"/>
    <property type="molecule type" value="Genomic_DNA"/>
</dbReference>
<evidence type="ECO:0000313" key="2">
    <source>
        <dbReference type="EMBL" id="KAJ1161149.1"/>
    </source>
</evidence>
<feature type="region of interest" description="Disordered" evidence="1">
    <location>
        <begin position="1"/>
        <end position="30"/>
    </location>
</feature>
<feature type="compositionally biased region" description="Basic and acidic residues" evidence="1">
    <location>
        <begin position="8"/>
        <end position="21"/>
    </location>
</feature>
<protein>
    <submittedName>
        <fullName evidence="2">Uncharacterized protein</fullName>
    </submittedName>
</protein>
<accession>A0AAV7SC56</accession>
<gene>
    <name evidence="2" type="ORF">NDU88_001636</name>
</gene>
<dbReference type="Proteomes" id="UP001066276">
    <property type="component" value="Chromosome 4_2"/>
</dbReference>
<dbReference type="AlphaFoldDB" id="A0AAV7SC56"/>
<name>A0AAV7SC56_PLEWA</name>
<evidence type="ECO:0000256" key="1">
    <source>
        <dbReference type="SAM" id="MobiDB-lite"/>
    </source>
</evidence>
<organism evidence="2 3">
    <name type="scientific">Pleurodeles waltl</name>
    <name type="common">Iberian ribbed newt</name>
    <dbReference type="NCBI Taxonomy" id="8319"/>
    <lineage>
        <taxon>Eukaryota</taxon>
        <taxon>Metazoa</taxon>
        <taxon>Chordata</taxon>
        <taxon>Craniata</taxon>
        <taxon>Vertebrata</taxon>
        <taxon>Euteleostomi</taxon>
        <taxon>Amphibia</taxon>
        <taxon>Batrachia</taxon>
        <taxon>Caudata</taxon>
        <taxon>Salamandroidea</taxon>
        <taxon>Salamandridae</taxon>
        <taxon>Pleurodelinae</taxon>
        <taxon>Pleurodeles</taxon>
    </lineage>
</organism>
<proteinExistence type="predicted"/>